<protein>
    <submittedName>
        <fullName evidence="2">Copper resistance protein CopZ</fullName>
    </submittedName>
</protein>
<reference evidence="3" key="1">
    <citation type="submission" date="2017-05" db="EMBL/GenBank/DDBJ databases">
        <title>Complete and WGS of Bordetella genogroups.</title>
        <authorList>
            <person name="Spilker T."/>
            <person name="Lipuma J."/>
        </authorList>
    </citation>
    <scope>NUCLEOTIDE SEQUENCE [LARGE SCALE GENOMIC DNA]</scope>
    <source>
        <strain evidence="3">AU8256</strain>
    </source>
</reference>
<dbReference type="InterPro" id="IPR008719">
    <property type="entry name" value="N2O_reductase_NosL"/>
</dbReference>
<name>A0A261VEW0_9BORD</name>
<keyword evidence="3" id="KW-1185">Reference proteome</keyword>
<dbReference type="PROSITE" id="PS51257">
    <property type="entry name" value="PROKAR_LIPOPROTEIN"/>
    <property type="match status" value="1"/>
</dbReference>
<dbReference type="Pfam" id="PF05573">
    <property type="entry name" value="NosL"/>
    <property type="match status" value="1"/>
</dbReference>
<proteinExistence type="predicted"/>
<feature type="chain" id="PRO_5013102630" evidence="1">
    <location>
        <begin position="28"/>
        <end position="190"/>
    </location>
</feature>
<gene>
    <name evidence="2" type="ORF">CAL24_20610</name>
</gene>
<dbReference type="Gene3D" id="3.30.70.2060">
    <property type="match status" value="1"/>
</dbReference>
<comment type="caution">
    <text evidence="2">The sequence shown here is derived from an EMBL/GenBank/DDBJ whole genome shotgun (WGS) entry which is preliminary data.</text>
</comment>
<dbReference type="PANTHER" id="PTHR41247:SF1">
    <property type="entry name" value="HTH-TYPE TRANSCRIPTIONAL REPRESSOR YCNK"/>
    <property type="match status" value="1"/>
</dbReference>
<dbReference type="Gene3D" id="3.30.70.2050">
    <property type="match status" value="1"/>
</dbReference>
<dbReference type="SUPFAM" id="SSF160387">
    <property type="entry name" value="NosL/MerB-like"/>
    <property type="match status" value="1"/>
</dbReference>
<feature type="signal peptide" evidence="1">
    <location>
        <begin position="1"/>
        <end position="27"/>
    </location>
</feature>
<dbReference type="Proteomes" id="UP000215633">
    <property type="component" value="Unassembled WGS sequence"/>
</dbReference>
<dbReference type="RefSeq" id="WP_094807774.1">
    <property type="nucleotide sequence ID" value="NZ_NEVT01000008.1"/>
</dbReference>
<keyword evidence="1" id="KW-0732">Signal</keyword>
<dbReference type="PANTHER" id="PTHR41247">
    <property type="entry name" value="HTH-TYPE TRANSCRIPTIONAL REPRESSOR YCNK"/>
    <property type="match status" value="1"/>
</dbReference>
<accession>A0A261VEW0</accession>
<evidence type="ECO:0000313" key="3">
    <source>
        <dbReference type="Proteomes" id="UP000215633"/>
    </source>
</evidence>
<dbReference type="AlphaFoldDB" id="A0A261VEW0"/>
<evidence type="ECO:0000256" key="1">
    <source>
        <dbReference type="SAM" id="SignalP"/>
    </source>
</evidence>
<organism evidence="2 3">
    <name type="scientific">Bordetella genomosp. 2</name>
    <dbReference type="NCBI Taxonomy" id="1983456"/>
    <lineage>
        <taxon>Bacteria</taxon>
        <taxon>Pseudomonadati</taxon>
        <taxon>Pseudomonadota</taxon>
        <taxon>Betaproteobacteria</taxon>
        <taxon>Burkholderiales</taxon>
        <taxon>Alcaligenaceae</taxon>
        <taxon>Bordetella</taxon>
    </lineage>
</organism>
<sequence>MSAPRNLPARLRPAACAVLLALLAACGGDDRQAASAPPPAAITVDAVGHYCGMALNEHVGPKGQIFLDGRDTPVWFSTVKQVFAYTVLPEEPKTIRAIYVNDMAGAERGVAPDPAAWIDARRAYYVIEGGYIGGMGAEDALPFGRRDQAEAFAQAHGGRVVAFHDMPESYIFSYDAPPPAPAPDSSGSTP</sequence>
<dbReference type="EMBL" id="NEVT01000008">
    <property type="protein sequence ID" value="OZI72686.1"/>
    <property type="molecule type" value="Genomic_DNA"/>
</dbReference>
<evidence type="ECO:0000313" key="2">
    <source>
        <dbReference type="EMBL" id="OZI72686.1"/>
    </source>
</evidence>